<evidence type="ECO:0000313" key="3">
    <source>
        <dbReference type="Proteomes" id="UP000785679"/>
    </source>
</evidence>
<name>A0A8J8NHU6_HALGN</name>
<feature type="signal peptide" evidence="1">
    <location>
        <begin position="1"/>
        <end position="19"/>
    </location>
</feature>
<sequence length="368" mass="44306">MQVLCFLFIHNIMITTVELKFKTKKFKFQLCEGENLWDSVQQFCYTYSLKKYEEQIFELLYSELTNYQNQPITNTPKKNIENKSIQQLTHYCDLRSTKRNNICNQYNTQFTYSPKINKTTLNNIPPFEARLNLKQIANKNLEERHQQKKEIIYPYTPVVNNNYQLLSYSPFKERLLTKQLNHKSHCLRHQQSQEILKQKQTVNINRSFEMSEQPNILQYTNDYFFEVERKEIKQEPQFNHLIKTIKELDCLTKQIYTRIQNISIEIELYKICLQFYQRIFSTQEHRKILKIKLINYDLLDVQEIQMLEQIVKKYQLSLELEISEKQFLLLVVNLLVNSQEDGSGKNKQLIKNLIQFNPSLTAHYQQLN</sequence>
<evidence type="ECO:0000313" key="2">
    <source>
        <dbReference type="EMBL" id="TNV75013.1"/>
    </source>
</evidence>
<proteinExistence type="predicted"/>
<gene>
    <name evidence="2" type="ORF">FGO68_gene2283</name>
</gene>
<feature type="chain" id="PRO_5035270760" evidence="1">
    <location>
        <begin position="20"/>
        <end position="368"/>
    </location>
</feature>
<dbReference type="AlphaFoldDB" id="A0A8J8NHU6"/>
<protein>
    <submittedName>
        <fullName evidence="2">Uncharacterized protein</fullName>
    </submittedName>
</protein>
<dbReference type="EMBL" id="RRYP01016519">
    <property type="protein sequence ID" value="TNV75013.1"/>
    <property type="molecule type" value="Genomic_DNA"/>
</dbReference>
<dbReference type="OrthoDB" id="302344at2759"/>
<accession>A0A8J8NHU6</accession>
<dbReference type="Proteomes" id="UP000785679">
    <property type="component" value="Unassembled WGS sequence"/>
</dbReference>
<comment type="caution">
    <text evidence="2">The sequence shown here is derived from an EMBL/GenBank/DDBJ whole genome shotgun (WGS) entry which is preliminary data.</text>
</comment>
<reference evidence="2" key="1">
    <citation type="submission" date="2019-06" db="EMBL/GenBank/DDBJ databases">
        <authorList>
            <person name="Zheng W."/>
        </authorList>
    </citation>
    <scope>NUCLEOTIDE SEQUENCE</scope>
    <source>
        <strain evidence="2">QDHG01</strain>
    </source>
</reference>
<keyword evidence="3" id="KW-1185">Reference proteome</keyword>
<evidence type="ECO:0000256" key="1">
    <source>
        <dbReference type="SAM" id="SignalP"/>
    </source>
</evidence>
<keyword evidence="1" id="KW-0732">Signal</keyword>
<organism evidence="2 3">
    <name type="scientific">Halteria grandinella</name>
    <dbReference type="NCBI Taxonomy" id="5974"/>
    <lineage>
        <taxon>Eukaryota</taxon>
        <taxon>Sar</taxon>
        <taxon>Alveolata</taxon>
        <taxon>Ciliophora</taxon>
        <taxon>Intramacronucleata</taxon>
        <taxon>Spirotrichea</taxon>
        <taxon>Stichotrichia</taxon>
        <taxon>Sporadotrichida</taxon>
        <taxon>Halteriidae</taxon>
        <taxon>Halteria</taxon>
    </lineage>
</organism>